<feature type="domain" description="Legume lectin" evidence="1">
    <location>
        <begin position="733"/>
        <end position="937"/>
    </location>
</feature>
<dbReference type="PANTHER" id="PTHR32401">
    <property type="entry name" value="CONCANAVALIN A-LIKE LECTIN FAMILY PROTEIN"/>
    <property type="match status" value="1"/>
</dbReference>
<evidence type="ECO:0000259" key="2">
    <source>
        <dbReference type="Pfam" id="PF13290"/>
    </source>
</evidence>
<dbReference type="Gene3D" id="2.40.10.480">
    <property type="match status" value="1"/>
</dbReference>
<dbReference type="InterPro" id="IPR056573">
    <property type="entry name" value="Lectin_L-type_dom"/>
</dbReference>
<name>A0A2Z5FZE9_9BACT</name>
<dbReference type="InterPro" id="IPR001220">
    <property type="entry name" value="Legume_lectin_dom"/>
</dbReference>
<dbReference type="InterPro" id="IPR050258">
    <property type="entry name" value="Leguminous_Lectin"/>
</dbReference>
<feature type="domain" description="GH29D-like beta-sandwich" evidence="2">
    <location>
        <begin position="657"/>
        <end position="722"/>
    </location>
</feature>
<dbReference type="KEGG" id="abas:ACPOL_2424"/>
<reference evidence="3 4" key="1">
    <citation type="journal article" date="2018" name="Front. Microbiol.">
        <title>Hydrolytic Capabilities as a Key to Environmental Success: Chitinolytic and Cellulolytic Acidobacteria From Acidic Sub-arctic Soils and Boreal Peatlands.</title>
        <authorList>
            <person name="Belova S.E."/>
            <person name="Ravin N.V."/>
            <person name="Pankratov T.A."/>
            <person name="Rakitin A.L."/>
            <person name="Ivanova A.A."/>
            <person name="Beletsky A.V."/>
            <person name="Mardanov A.V."/>
            <person name="Sinninghe Damste J.S."/>
            <person name="Dedysh S.N."/>
        </authorList>
    </citation>
    <scope>NUCLEOTIDE SEQUENCE [LARGE SCALE GENOMIC DNA]</scope>
    <source>
        <strain evidence="3 4">SBC82</strain>
    </source>
</reference>
<dbReference type="InterPro" id="IPR011047">
    <property type="entry name" value="Quinoprotein_ADH-like_sf"/>
</dbReference>
<sequence length="1148" mass="118674">MKHPVASSVTIAHPSTSLGLSSSRRSCLLSLRICFFLGFASYIGTSSIEASVLTAHNDNARTGQYLKELVLTPANVNTATFGKLFSQPVDSPIRAQPLYVSSLTIPGRGVHNVVFVGSSNGTMYAFDAGSNGGSDAKPLWKSSLLAGTGSKPTVYTILGTPVIDPTTNTMYVAAMTSDSGTWTARLHALDITTGLEKFGGPTLIQGSVAGTGSGSVGGVLTFNAGLEIQRAGLLLQNGVVYVPFASINDNGAWHGWIFSYSAATMQPISIFCTTPNGTGGGIWQGGAGLAAEVNNPNQPFGRMFVSTGNGTIATAPPYTNSQSYAMSLIDLDLTGGVMTVEDEFTPFNAASLDAQDGDLGSGGAVLLPSQVLASGTTLNPLVHVGKYGTITILNRNQLGGYNTTADQVVQEVKTPSSGYSSWGSGIWGSPAYWNNKIYFGGVPSGGTNSVTAYSFVKGVLSSAPTSQTAEQFAYPGPTPSISANGTHSGIVWVLKNDAYTISGPALLLAYDATNLANLLYASNANSARDTPGPAIRFNVPTVANGRVYVGTANQLSVYGILGNLPTVASPIFTPSSTGFVGSQVVSISDASPGAKIYYTTDGSTPSISSNLYTGPFTITSSKIITAVANAPGYLQGPSSTATYTSSVTTMDPSLSLAAGEYSGPQMLTITDSSPGAVIYYTVDGSTPTTSSNIYAQPLNIPVPETVQTLAVAPGLSPSFVVTAVYTIDPLYTFAYPNGFVGSESTIQFNGSTTLDDFRLQLTNGGLNEQSSAFYNTPVNIQAFTTDFVFQLSNPQGDGLTFTIQNSGPNAVGGNGDALGYATIPNSVAVKFDLVNDQGEGPDSTGIYLNGAMPTVPAIDLTNTGINLHSGDYMQAHITYDGAALNLSITDQITGAKWSHSFAVNIPAAVGANTAYVGFTASSDSVSASQKVTYWTYLGSQLTVPNYPAGFDNGNLVMNGNAALTGSTLHLTNGGASQLSSAYFSQAVPIAKFTTDFDFQFTGATADGFTFVLQNAGTTAIGAGGGGLGYSGIPQSAAIKFDIYNNAGEGSDSTGFYQNGAPPTIPSIDLTPSSLGLNLGHLDHAHIVYDGSVLTWTITDPLGHRFNTNSKTVSLSEILGGYTAYVGFTAASGDGTAIQNIVDWTYTSP</sequence>
<dbReference type="Pfam" id="PF00139">
    <property type="entry name" value="Lectin_legB"/>
    <property type="match status" value="2"/>
</dbReference>
<gene>
    <name evidence="3" type="ORF">ACPOL_2424</name>
</gene>
<dbReference type="SUPFAM" id="SSF49899">
    <property type="entry name" value="Concanavalin A-like lectins/glucanases"/>
    <property type="match status" value="2"/>
</dbReference>
<dbReference type="OrthoDB" id="99054at2"/>
<feature type="domain" description="Legume lectin" evidence="1">
    <location>
        <begin position="949"/>
        <end position="1147"/>
    </location>
</feature>
<protein>
    <recommendedName>
        <fullName evidence="5">Legume lectin domain-containing protein</fullName>
    </recommendedName>
</protein>
<dbReference type="SUPFAM" id="SSF50998">
    <property type="entry name" value="Quinoprotein alcohol dehydrogenase-like"/>
    <property type="match status" value="1"/>
</dbReference>
<evidence type="ECO:0008006" key="5">
    <source>
        <dbReference type="Google" id="ProtNLM"/>
    </source>
</evidence>
<evidence type="ECO:0000259" key="1">
    <source>
        <dbReference type="Pfam" id="PF00139"/>
    </source>
</evidence>
<proteinExistence type="predicted"/>
<evidence type="ECO:0000313" key="3">
    <source>
        <dbReference type="EMBL" id="AXC11746.1"/>
    </source>
</evidence>
<dbReference type="AlphaFoldDB" id="A0A2Z5FZE9"/>
<dbReference type="Pfam" id="PF13290">
    <property type="entry name" value="CHB_HEX_C_1"/>
    <property type="match status" value="2"/>
</dbReference>
<dbReference type="InterPro" id="IPR059177">
    <property type="entry name" value="GH29D-like_dom"/>
</dbReference>
<dbReference type="GO" id="GO:0030246">
    <property type="term" value="F:carbohydrate binding"/>
    <property type="evidence" value="ECO:0007669"/>
    <property type="project" value="InterPro"/>
</dbReference>
<organism evidence="3 4">
    <name type="scientific">Acidisarcina polymorpha</name>
    <dbReference type="NCBI Taxonomy" id="2211140"/>
    <lineage>
        <taxon>Bacteria</taxon>
        <taxon>Pseudomonadati</taxon>
        <taxon>Acidobacteriota</taxon>
        <taxon>Terriglobia</taxon>
        <taxon>Terriglobales</taxon>
        <taxon>Acidobacteriaceae</taxon>
        <taxon>Acidisarcina</taxon>
    </lineage>
</organism>
<dbReference type="InterPro" id="IPR013320">
    <property type="entry name" value="ConA-like_dom_sf"/>
</dbReference>
<keyword evidence="4" id="KW-1185">Reference proteome</keyword>
<dbReference type="EMBL" id="CP030840">
    <property type="protein sequence ID" value="AXC11746.1"/>
    <property type="molecule type" value="Genomic_DNA"/>
</dbReference>
<evidence type="ECO:0000313" key="4">
    <source>
        <dbReference type="Proteomes" id="UP000253606"/>
    </source>
</evidence>
<feature type="domain" description="GH29D-like beta-sandwich" evidence="2">
    <location>
        <begin position="579"/>
        <end position="633"/>
    </location>
</feature>
<dbReference type="Gene3D" id="2.60.120.200">
    <property type="match status" value="2"/>
</dbReference>
<accession>A0A2Z5FZE9</accession>
<dbReference type="PANTHER" id="PTHR32401:SF48">
    <property type="entry name" value="LEGUME LECTIN DOMAIN-CONTAINING PROTEIN"/>
    <property type="match status" value="1"/>
</dbReference>
<dbReference type="CDD" id="cd01951">
    <property type="entry name" value="lectin_L-type"/>
    <property type="match status" value="2"/>
</dbReference>
<dbReference type="Proteomes" id="UP000253606">
    <property type="component" value="Chromosome"/>
</dbReference>